<evidence type="ECO:0000313" key="2">
    <source>
        <dbReference type="Proteomes" id="UP000433183"/>
    </source>
</evidence>
<name>A0A6B9J629_9CAUD</name>
<accession>A0A6B9J629</accession>
<reference evidence="1 2" key="1">
    <citation type="submission" date="2019-11" db="EMBL/GenBank/DDBJ databases">
        <title>Characterization of a new Erwinia amylovora bacteriophage.</title>
        <authorList>
            <person name="Valentovich L.N."/>
            <person name="Akhremchuk A.E."/>
            <person name="Besarab N.V."/>
            <person name="Lagonenko A.L."/>
        </authorList>
    </citation>
    <scope>NUCLEOTIDE SEQUENCE [LARGE SCALE GENOMIC DNA]</scope>
</reference>
<protein>
    <submittedName>
        <fullName evidence="1">Uncharacterized protein</fullName>
    </submittedName>
</protein>
<organism evidence="1 2">
    <name type="scientific">Erwinia phage Hena1</name>
    <dbReference type="NCBI Taxonomy" id="2678601"/>
    <lineage>
        <taxon>Viruses</taxon>
        <taxon>Duplodnaviria</taxon>
        <taxon>Heunggongvirae</taxon>
        <taxon>Uroviricota</taxon>
        <taxon>Caudoviricetes</taxon>
        <taxon>Vequintavirinae</taxon>
        <taxon>Henunavirus</taxon>
        <taxon>Henunavirus hena1</taxon>
    </lineage>
</organism>
<dbReference type="EMBL" id="MN732867">
    <property type="protein sequence ID" value="QGZ16395.1"/>
    <property type="molecule type" value="Genomic_DNA"/>
</dbReference>
<sequence length="276" mass="31582">MQNYDLHGVRKPHWNYQDRESLHDLPDIEQIMKEKVKDILWEVERIDVEDPDTAHRVDGAKSLVSDLSSDVPREFNDFTEQYNAKEAMIADMTYSALAVTRSIEGIRDLIQASGADNPLVNRIKDMLDDARSECDDIFITSSQRFQDILTNFGWSDHERCYVKKILGSDFNPFMTVDSEASTTPSDITMSYNGALMFDGGSEVDIFMHDYALAISVKGTVTVKHNDGYAVHHFRDLLSTFEDFMCPTKAELAVYAMSTEKVWDVDDWIKPLQEKLK</sequence>
<dbReference type="Proteomes" id="UP000433183">
    <property type="component" value="Segment"/>
</dbReference>
<keyword evidence="2" id="KW-1185">Reference proteome</keyword>
<gene>
    <name evidence="1" type="ORF">Hena1_02450</name>
</gene>
<proteinExistence type="predicted"/>
<evidence type="ECO:0000313" key="1">
    <source>
        <dbReference type="EMBL" id="QGZ16395.1"/>
    </source>
</evidence>